<name>A0A399F6T0_9DEIN</name>
<dbReference type="PANTHER" id="PTHR43022">
    <property type="entry name" value="PROTEIN SMF"/>
    <property type="match status" value="1"/>
</dbReference>
<feature type="domain" description="Smf/DprA SLOG" evidence="2">
    <location>
        <begin position="70"/>
        <end position="272"/>
    </location>
</feature>
<comment type="caution">
    <text evidence="4">The sequence shown here is derived from an EMBL/GenBank/DDBJ whole genome shotgun (WGS) entry which is preliminary data.</text>
</comment>
<dbReference type="Pfam" id="PF17782">
    <property type="entry name" value="WHD_DprA"/>
    <property type="match status" value="1"/>
</dbReference>
<protein>
    <submittedName>
        <fullName evidence="4">DNA processing protein DprA</fullName>
    </submittedName>
</protein>
<dbReference type="PANTHER" id="PTHR43022:SF1">
    <property type="entry name" value="PROTEIN SMF"/>
    <property type="match status" value="1"/>
</dbReference>
<dbReference type="EMBL" id="QWLB01000028">
    <property type="protein sequence ID" value="RIH91948.1"/>
    <property type="molecule type" value="Genomic_DNA"/>
</dbReference>
<dbReference type="InterPro" id="IPR057666">
    <property type="entry name" value="DrpA_SLOG"/>
</dbReference>
<dbReference type="InterPro" id="IPR003488">
    <property type="entry name" value="DprA"/>
</dbReference>
<dbReference type="Gene3D" id="1.10.10.10">
    <property type="entry name" value="Winged helix-like DNA-binding domain superfamily/Winged helix DNA-binding domain"/>
    <property type="match status" value="1"/>
</dbReference>
<keyword evidence="5" id="KW-1185">Reference proteome</keyword>
<proteinExistence type="inferred from homology"/>
<evidence type="ECO:0000256" key="1">
    <source>
        <dbReference type="ARBA" id="ARBA00006525"/>
    </source>
</evidence>
<evidence type="ECO:0000313" key="5">
    <source>
        <dbReference type="Proteomes" id="UP000266178"/>
    </source>
</evidence>
<sequence length="342" mass="36305">MLEPPLDPLALVLTPQIGPKRLQIALRGDGSSESLAHLLGSEIARAYQQTLKEQKAQQEREKAQALGVHIIGLWEEGYPEALRQLDSPPGALWLKGELPPSGPQIGIVGTRKASPWALHWTQKVAQELGQSGVGVISGLARGIDTAAHQGALEAGGYTLGVLGSAIDRVYPAENRRLAERMSLLSEFPLGTPPQPELFPRRNRIIAALSRAILVVEAGEKSGALITSRFALELGRDVLAVPGRPADPQSVGTNRLIQDGAGLVLSAEDVLGALGVSAVRRAPPELEGPEARLYRALLELPMALPEDLAKTTDLSVPEVLSLLTMLELKGLAQALPGGRYSPG</sequence>
<dbReference type="Pfam" id="PF02481">
    <property type="entry name" value="DNA_processg_A"/>
    <property type="match status" value="1"/>
</dbReference>
<evidence type="ECO:0000313" key="4">
    <source>
        <dbReference type="EMBL" id="RIH91948.1"/>
    </source>
</evidence>
<comment type="similarity">
    <text evidence="1">Belongs to the DprA/Smf family.</text>
</comment>
<dbReference type="SUPFAM" id="SSF102405">
    <property type="entry name" value="MCP/YpsA-like"/>
    <property type="match status" value="1"/>
</dbReference>
<evidence type="ECO:0000259" key="2">
    <source>
        <dbReference type="Pfam" id="PF02481"/>
    </source>
</evidence>
<evidence type="ECO:0000259" key="3">
    <source>
        <dbReference type="Pfam" id="PF17782"/>
    </source>
</evidence>
<dbReference type="InterPro" id="IPR041614">
    <property type="entry name" value="DprA_WH"/>
</dbReference>
<dbReference type="Proteomes" id="UP000266178">
    <property type="component" value="Unassembled WGS sequence"/>
</dbReference>
<dbReference type="AlphaFoldDB" id="A0A399F6T0"/>
<gene>
    <name evidence="4" type="primary">dprA</name>
    <name evidence="4" type="ORF">Mgrana_02129</name>
</gene>
<reference evidence="4 5" key="1">
    <citation type="submission" date="2018-08" db="EMBL/GenBank/DDBJ databases">
        <title>Meiothermus granaticius genome AF-68 sequencing project.</title>
        <authorList>
            <person name="Da Costa M.S."/>
            <person name="Albuquerque L."/>
            <person name="Raposo P."/>
            <person name="Froufe H.J.C."/>
            <person name="Barroso C.S."/>
            <person name="Egas C."/>
        </authorList>
    </citation>
    <scope>NUCLEOTIDE SEQUENCE [LARGE SCALE GENOMIC DNA]</scope>
    <source>
        <strain evidence="4 5">AF-68</strain>
    </source>
</reference>
<dbReference type="NCBIfam" id="TIGR00732">
    <property type="entry name" value="dprA"/>
    <property type="match status" value="1"/>
</dbReference>
<accession>A0A399F6T0</accession>
<feature type="domain" description="DprA winged helix" evidence="3">
    <location>
        <begin position="280"/>
        <end position="337"/>
    </location>
</feature>
<organism evidence="4 5">
    <name type="scientific">Meiothermus granaticius NBRC 107808</name>
    <dbReference type="NCBI Taxonomy" id="1227551"/>
    <lineage>
        <taxon>Bacteria</taxon>
        <taxon>Thermotogati</taxon>
        <taxon>Deinococcota</taxon>
        <taxon>Deinococci</taxon>
        <taxon>Thermales</taxon>
        <taxon>Thermaceae</taxon>
        <taxon>Meiothermus</taxon>
    </lineage>
</organism>
<dbReference type="InterPro" id="IPR036388">
    <property type="entry name" value="WH-like_DNA-bd_sf"/>
</dbReference>
<dbReference type="GO" id="GO:0009294">
    <property type="term" value="P:DNA-mediated transformation"/>
    <property type="evidence" value="ECO:0007669"/>
    <property type="project" value="InterPro"/>
</dbReference>
<dbReference type="Gene3D" id="3.40.50.450">
    <property type="match status" value="1"/>
</dbReference>